<feature type="region of interest" description="Disordered" evidence="1">
    <location>
        <begin position="407"/>
        <end position="442"/>
    </location>
</feature>
<comment type="caution">
    <text evidence="2">The sequence shown here is derived from an EMBL/GenBank/DDBJ whole genome shotgun (WGS) entry which is preliminary data.</text>
</comment>
<accession>A0A0W0YSZ3</accession>
<dbReference type="OrthoDB" id="5648341at2"/>
<sequence>MSLTPLLQKHVLLTIINEGLYLAQKFGFEKGVDDLITLKDKVSKLPHDETILKKIIEDQKDIVFTGLAVVFGNDDYAKHLRHLFDSDDKEIKKILKKDAKEIQKALTQHTQNEVNNFIKDKLKVSKKYITEAQDIFKKNMEFFVVNFAEIAKLLAMNDSPQNFNLYGVQINSLYKLIKILNGINTKQLALQFLPYFEQETFNPLIVKAFFNAEKTDGFCRHSTLLILIGELLTEKHPSFTTIVSDFIKALPASSTKSGALLVKNDALTREAFIALVDDILKLVGNFELCLKSAAQVLENREEVIRALHTTQDIFLKTFFYFGCVSPILKKIEQNLPDNWPQQTSKMLRLELSFALDIVVGLQTPRSLEKIKTSGVLCPALLELCTSTELQVKSEQSFEPFIQNVELERPAESSSSHQSQPDPDEKPGKITPKEQETDAEKLSFSMHDLYSRKRIVRFYSGADSDAKKVSHQKITSTPRQRKNVQVLFNKNEATASSAPVAEESDSLTPQ</sequence>
<keyword evidence="3" id="KW-1185">Reference proteome</keyword>
<evidence type="ECO:0000313" key="2">
    <source>
        <dbReference type="EMBL" id="KTD60027.1"/>
    </source>
</evidence>
<dbReference type="eggNOG" id="ENOG5031EYW">
    <property type="taxonomic scope" value="Bacteria"/>
</dbReference>
<feature type="compositionally biased region" description="Polar residues" evidence="1">
    <location>
        <begin position="485"/>
        <end position="496"/>
    </location>
</feature>
<evidence type="ECO:0000256" key="1">
    <source>
        <dbReference type="SAM" id="MobiDB-lite"/>
    </source>
</evidence>
<dbReference type="EMBL" id="LNYW01000046">
    <property type="protein sequence ID" value="KTD60027.1"/>
    <property type="molecule type" value="Genomic_DNA"/>
</dbReference>
<dbReference type="PATRIC" id="fig|1122169.6.peg.2039"/>
<dbReference type="Proteomes" id="UP000054600">
    <property type="component" value="Unassembled WGS sequence"/>
</dbReference>
<dbReference type="RefSeq" id="WP_018576038.1">
    <property type="nucleotide sequence ID" value="NZ_KB892382.1"/>
</dbReference>
<organism evidence="2 3">
    <name type="scientific">Legionella shakespearei DSM 23087</name>
    <dbReference type="NCBI Taxonomy" id="1122169"/>
    <lineage>
        <taxon>Bacteria</taxon>
        <taxon>Pseudomonadati</taxon>
        <taxon>Pseudomonadota</taxon>
        <taxon>Gammaproteobacteria</taxon>
        <taxon>Legionellales</taxon>
        <taxon>Legionellaceae</taxon>
        <taxon>Legionella</taxon>
    </lineage>
</organism>
<feature type="region of interest" description="Disordered" evidence="1">
    <location>
        <begin position="462"/>
        <end position="509"/>
    </location>
</feature>
<name>A0A0W0YSZ3_9GAMM</name>
<feature type="compositionally biased region" description="Low complexity" evidence="1">
    <location>
        <begin position="411"/>
        <end position="420"/>
    </location>
</feature>
<evidence type="ECO:0000313" key="3">
    <source>
        <dbReference type="Proteomes" id="UP000054600"/>
    </source>
</evidence>
<reference evidence="2 3" key="1">
    <citation type="submission" date="2015-11" db="EMBL/GenBank/DDBJ databases">
        <title>Genomic analysis of 38 Legionella species identifies large and diverse effector repertoires.</title>
        <authorList>
            <person name="Burstein D."/>
            <person name="Amaro F."/>
            <person name="Zusman T."/>
            <person name="Lifshitz Z."/>
            <person name="Cohen O."/>
            <person name="Gilbert J.A."/>
            <person name="Pupko T."/>
            <person name="Shuman H.A."/>
            <person name="Segal G."/>
        </authorList>
    </citation>
    <scope>NUCLEOTIDE SEQUENCE [LARGE SCALE GENOMIC DNA]</scope>
    <source>
        <strain evidence="2 3">ATCC 49655</strain>
    </source>
</reference>
<proteinExistence type="predicted"/>
<dbReference type="AlphaFoldDB" id="A0A0W0YSZ3"/>
<protein>
    <submittedName>
        <fullName evidence="2">Uncharacterized protein</fullName>
    </submittedName>
</protein>
<feature type="compositionally biased region" description="Basic and acidic residues" evidence="1">
    <location>
        <begin position="422"/>
        <end position="440"/>
    </location>
</feature>
<gene>
    <name evidence="2" type="ORF">Lsha_1777</name>
</gene>